<dbReference type="PANTHER" id="PTHR46621:SF1">
    <property type="entry name" value="SNRNA-ACTIVATING PROTEIN COMPLEX SUBUNIT 4"/>
    <property type="match status" value="1"/>
</dbReference>
<evidence type="ECO:0000256" key="1">
    <source>
        <dbReference type="ARBA" id="ARBA00023015"/>
    </source>
</evidence>
<dbReference type="PROSITE" id="PS51294">
    <property type="entry name" value="HTH_MYB"/>
    <property type="match status" value="2"/>
</dbReference>
<name>A0A9P6TX50_9FUNG</name>
<reference evidence="8" key="1">
    <citation type="journal article" date="2020" name="Fungal Divers.">
        <title>Resolving the Mortierellaceae phylogeny through synthesis of multi-gene phylogenetics and phylogenomics.</title>
        <authorList>
            <person name="Vandepol N."/>
            <person name="Liber J."/>
            <person name="Desiro A."/>
            <person name="Na H."/>
            <person name="Kennedy M."/>
            <person name="Barry K."/>
            <person name="Grigoriev I.V."/>
            <person name="Miller A.N."/>
            <person name="O'Donnell K."/>
            <person name="Stajich J.E."/>
            <person name="Bonito G."/>
        </authorList>
    </citation>
    <scope>NUCLEOTIDE SEQUENCE</scope>
    <source>
        <strain evidence="8">KOD948</strain>
    </source>
</reference>
<feature type="region of interest" description="Disordered" evidence="5">
    <location>
        <begin position="528"/>
        <end position="561"/>
    </location>
</feature>
<dbReference type="GO" id="GO:0042795">
    <property type="term" value="P:snRNA transcription by RNA polymerase II"/>
    <property type="evidence" value="ECO:0007669"/>
    <property type="project" value="TreeGrafter"/>
</dbReference>
<organism evidence="8 9">
    <name type="scientific">Mortierella polycephala</name>
    <dbReference type="NCBI Taxonomy" id="41804"/>
    <lineage>
        <taxon>Eukaryota</taxon>
        <taxon>Fungi</taxon>
        <taxon>Fungi incertae sedis</taxon>
        <taxon>Mucoromycota</taxon>
        <taxon>Mortierellomycotina</taxon>
        <taxon>Mortierellomycetes</taxon>
        <taxon>Mortierellales</taxon>
        <taxon>Mortierellaceae</taxon>
        <taxon>Mortierella</taxon>
    </lineage>
</organism>
<dbReference type="CDD" id="cd00167">
    <property type="entry name" value="SANT"/>
    <property type="match status" value="4"/>
</dbReference>
<evidence type="ECO:0000256" key="4">
    <source>
        <dbReference type="ARBA" id="ARBA00023242"/>
    </source>
</evidence>
<dbReference type="GO" id="GO:0019185">
    <property type="term" value="C:snRNA-activating protein complex"/>
    <property type="evidence" value="ECO:0007669"/>
    <property type="project" value="TreeGrafter"/>
</dbReference>
<feature type="domain" description="HTH myb-type" evidence="7">
    <location>
        <begin position="445"/>
        <end position="493"/>
    </location>
</feature>
<evidence type="ECO:0000259" key="7">
    <source>
        <dbReference type="PROSITE" id="PS51294"/>
    </source>
</evidence>
<dbReference type="InterPro" id="IPR009057">
    <property type="entry name" value="Homeodomain-like_sf"/>
</dbReference>
<dbReference type="PANTHER" id="PTHR46621">
    <property type="entry name" value="SNRNA-ACTIVATING PROTEIN COMPLEX SUBUNIT 4"/>
    <property type="match status" value="1"/>
</dbReference>
<evidence type="ECO:0000259" key="6">
    <source>
        <dbReference type="PROSITE" id="PS50090"/>
    </source>
</evidence>
<accession>A0A9P6TX50</accession>
<sequence length="604" mass="70276">MRVRSELRIQHAKEGFSAYHRDQLVRAVRKQLAARRTTAGPGDDSLALLGMDGKSEDSGTFTEVMGMRPTESHTGLQTSEYNVSPAEEAGAKTVDWVAIASALNNKFPATRLKSIYHELSAFRFIWTPEEDERLVRAVVRLGPPEHQPKIWTMIKDAFGDIFRTSEDYRTRWRELDMPQLDREWDLSEKIKFWRRWTEYQKDTSLFSSSSTDTSTQEPLCKTTTSNTRDNMWDQIAEGLEYRHGRDCQLYFKRTTSRFPKDPVLFQYLTSEVASVYLEPQKVHWSPQSSRLLVTTINSFLQAKKAIRWRAVANALGDRYTPEQYTSDAPLQEEPSAKPQLWTDLELELLKKGVQEYGHRWSDIRDNFLPHRNTQMISDRYLRSQAKKMGRFTEKERSLLEAAIETFGEDAGWGLIASHVPGRTANQCRQTWNYSRTHHIQMHDESWTKQDRERLKNAVARFGTKKWTLVSDFVVGKTPNQCRNEWQVKSDPTMKRNRWSGKETDLLMELVVELMGREEKEEEVSRVAAFTKSQREKEEGGGDGEDKDSRVQSGKIKFEDPMPRFKGKRKIDWKEVAKGIDGRTAEQCRLRFEANRNIYRIQGDF</sequence>
<dbReference type="GO" id="GO:0000978">
    <property type="term" value="F:RNA polymerase II cis-regulatory region sequence-specific DNA binding"/>
    <property type="evidence" value="ECO:0007669"/>
    <property type="project" value="TreeGrafter"/>
</dbReference>
<protein>
    <submittedName>
        <fullName evidence="8">Myb-like DNA-binding domain protein</fullName>
    </submittedName>
</protein>
<keyword evidence="2 8" id="KW-0238">DNA-binding</keyword>
<dbReference type="Pfam" id="PF13921">
    <property type="entry name" value="Myb_DNA-bind_6"/>
    <property type="match status" value="1"/>
</dbReference>
<dbReference type="GO" id="GO:0001006">
    <property type="term" value="F:RNA polymerase III type 3 promoter sequence-specific DNA binding"/>
    <property type="evidence" value="ECO:0007669"/>
    <property type="project" value="TreeGrafter"/>
</dbReference>
<evidence type="ECO:0000256" key="5">
    <source>
        <dbReference type="SAM" id="MobiDB-lite"/>
    </source>
</evidence>
<dbReference type="SUPFAM" id="SSF46689">
    <property type="entry name" value="Homeodomain-like"/>
    <property type="match status" value="3"/>
</dbReference>
<dbReference type="EMBL" id="JAAAJA010000768">
    <property type="protein sequence ID" value="KAG0249779.1"/>
    <property type="molecule type" value="Genomic_DNA"/>
</dbReference>
<feature type="domain" description="Myb-like" evidence="6">
    <location>
        <begin position="383"/>
        <end position="432"/>
    </location>
</feature>
<dbReference type="InterPro" id="IPR001005">
    <property type="entry name" value="SANT/Myb"/>
</dbReference>
<dbReference type="SMART" id="SM00717">
    <property type="entry name" value="SANT"/>
    <property type="match status" value="6"/>
</dbReference>
<dbReference type="InterPro" id="IPR051575">
    <property type="entry name" value="Myb-like_DNA-bd"/>
</dbReference>
<evidence type="ECO:0000313" key="9">
    <source>
        <dbReference type="Proteomes" id="UP000726737"/>
    </source>
</evidence>
<feature type="domain" description="Myb-like" evidence="6">
    <location>
        <begin position="333"/>
        <end position="380"/>
    </location>
</feature>
<dbReference type="OrthoDB" id="2143914at2759"/>
<keyword evidence="1" id="KW-0805">Transcription regulation</keyword>
<dbReference type="Pfam" id="PF00249">
    <property type="entry name" value="Myb_DNA-binding"/>
    <property type="match status" value="2"/>
</dbReference>
<keyword evidence="9" id="KW-1185">Reference proteome</keyword>
<comment type="caution">
    <text evidence="8">The sequence shown here is derived from an EMBL/GenBank/DDBJ whole genome shotgun (WGS) entry which is preliminary data.</text>
</comment>
<dbReference type="InterPro" id="IPR017930">
    <property type="entry name" value="Myb_dom"/>
</dbReference>
<dbReference type="PROSITE" id="PS50090">
    <property type="entry name" value="MYB_LIKE"/>
    <property type="match status" value="5"/>
</dbReference>
<evidence type="ECO:0000256" key="2">
    <source>
        <dbReference type="ARBA" id="ARBA00023125"/>
    </source>
</evidence>
<dbReference type="GO" id="GO:0042796">
    <property type="term" value="P:snRNA transcription by RNA polymerase III"/>
    <property type="evidence" value="ECO:0007669"/>
    <property type="project" value="TreeGrafter"/>
</dbReference>
<keyword evidence="4" id="KW-0539">Nucleus</keyword>
<proteinExistence type="predicted"/>
<keyword evidence="3" id="KW-0804">Transcription</keyword>
<feature type="domain" description="HTH myb-type" evidence="7">
    <location>
        <begin position="383"/>
        <end position="439"/>
    </location>
</feature>
<feature type="domain" description="Myb-like" evidence="6">
    <location>
        <begin position="126"/>
        <end position="176"/>
    </location>
</feature>
<dbReference type="Proteomes" id="UP000726737">
    <property type="component" value="Unassembled WGS sequence"/>
</dbReference>
<evidence type="ECO:0000313" key="8">
    <source>
        <dbReference type="EMBL" id="KAG0249779.1"/>
    </source>
</evidence>
<dbReference type="Gene3D" id="1.10.10.60">
    <property type="entry name" value="Homeodomain-like"/>
    <property type="match status" value="5"/>
</dbReference>
<evidence type="ECO:0000256" key="3">
    <source>
        <dbReference type="ARBA" id="ARBA00023163"/>
    </source>
</evidence>
<dbReference type="CDD" id="cd11660">
    <property type="entry name" value="SANT_TRF"/>
    <property type="match status" value="1"/>
</dbReference>
<dbReference type="AlphaFoldDB" id="A0A9P6TX50"/>
<feature type="domain" description="Myb-like" evidence="6">
    <location>
        <begin position="490"/>
        <end position="595"/>
    </location>
</feature>
<feature type="domain" description="Myb-like" evidence="6">
    <location>
        <begin position="438"/>
        <end position="486"/>
    </location>
</feature>
<gene>
    <name evidence="8" type="primary">MYB4R1_2</name>
    <name evidence="8" type="ORF">BG011_008935</name>
</gene>